<keyword evidence="4 9" id="KW-0808">Transferase</keyword>
<comment type="caution">
    <text evidence="9">The sequence shown here is derived from an EMBL/GenBank/DDBJ whole genome shotgun (WGS) entry which is preliminary data.</text>
</comment>
<feature type="region of interest" description="Disordered" evidence="7">
    <location>
        <begin position="1"/>
        <end position="81"/>
    </location>
</feature>
<dbReference type="Gene3D" id="3.30.2410.10">
    <property type="entry name" value="Hect, E3 ligase catalytic domain"/>
    <property type="match status" value="1"/>
</dbReference>
<dbReference type="SUPFAM" id="SSF48371">
    <property type="entry name" value="ARM repeat"/>
    <property type="match status" value="1"/>
</dbReference>
<dbReference type="PANTHER" id="PTHR45670:SF10">
    <property type="entry name" value="E3 UBIQUITIN-PROTEIN LIGASE UPL4"/>
    <property type="match status" value="1"/>
</dbReference>
<dbReference type="InterPro" id="IPR035983">
    <property type="entry name" value="Hect_E3_ubiquitin_ligase"/>
</dbReference>
<evidence type="ECO:0000256" key="1">
    <source>
        <dbReference type="ARBA" id="ARBA00000885"/>
    </source>
</evidence>
<feature type="compositionally biased region" description="Basic and acidic residues" evidence="7">
    <location>
        <begin position="875"/>
        <end position="885"/>
    </location>
</feature>
<dbReference type="InterPro" id="IPR016024">
    <property type="entry name" value="ARM-type_fold"/>
</dbReference>
<gene>
    <name evidence="9" type="ORF">POM88_009972</name>
</gene>
<proteinExistence type="inferred from homology"/>
<dbReference type="SMART" id="SM00119">
    <property type="entry name" value="HECTc"/>
    <property type="match status" value="1"/>
</dbReference>
<dbReference type="EC" id="2.3.2.26" evidence="3"/>
<feature type="compositionally biased region" description="Low complexity" evidence="7">
    <location>
        <begin position="820"/>
        <end position="835"/>
    </location>
</feature>
<feature type="compositionally biased region" description="Polar residues" evidence="7">
    <location>
        <begin position="24"/>
        <end position="47"/>
    </location>
</feature>
<name>A0AAD8JAW4_9APIA</name>
<feature type="compositionally biased region" description="Low complexity" evidence="7">
    <location>
        <begin position="1065"/>
        <end position="1079"/>
    </location>
</feature>
<dbReference type="Pfam" id="PF25579">
    <property type="entry name" value="TPR_TRIP12_N"/>
    <property type="match status" value="1"/>
</dbReference>
<dbReference type="InterPro" id="IPR011989">
    <property type="entry name" value="ARM-like"/>
</dbReference>
<dbReference type="GO" id="GO:0000209">
    <property type="term" value="P:protein polyubiquitination"/>
    <property type="evidence" value="ECO:0007669"/>
    <property type="project" value="TreeGrafter"/>
</dbReference>
<dbReference type="GO" id="GO:0061630">
    <property type="term" value="F:ubiquitin protein ligase activity"/>
    <property type="evidence" value="ECO:0007669"/>
    <property type="project" value="UniProtKB-EC"/>
</dbReference>
<evidence type="ECO:0000256" key="7">
    <source>
        <dbReference type="SAM" id="MobiDB-lite"/>
    </source>
</evidence>
<evidence type="ECO:0000313" key="10">
    <source>
        <dbReference type="Proteomes" id="UP001237642"/>
    </source>
</evidence>
<organism evidence="9 10">
    <name type="scientific">Heracleum sosnowskyi</name>
    <dbReference type="NCBI Taxonomy" id="360622"/>
    <lineage>
        <taxon>Eukaryota</taxon>
        <taxon>Viridiplantae</taxon>
        <taxon>Streptophyta</taxon>
        <taxon>Embryophyta</taxon>
        <taxon>Tracheophyta</taxon>
        <taxon>Spermatophyta</taxon>
        <taxon>Magnoliopsida</taxon>
        <taxon>eudicotyledons</taxon>
        <taxon>Gunneridae</taxon>
        <taxon>Pentapetalae</taxon>
        <taxon>asterids</taxon>
        <taxon>campanulids</taxon>
        <taxon>Apiales</taxon>
        <taxon>Apiaceae</taxon>
        <taxon>Apioideae</taxon>
        <taxon>apioid superclade</taxon>
        <taxon>Tordylieae</taxon>
        <taxon>Tordyliinae</taxon>
        <taxon>Heracleum</taxon>
    </lineage>
</organism>
<evidence type="ECO:0000259" key="8">
    <source>
        <dbReference type="PROSITE" id="PS50237"/>
    </source>
</evidence>
<comment type="similarity">
    <text evidence="2">Belongs to the UPL family. K-HECT subfamily.</text>
</comment>
<dbReference type="InterPro" id="IPR057948">
    <property type="entry name" value="TPR_TRIP12_N"/>
</dbReference>
<evidence type="ECO:0000256" key="3">
    <source>
        <dbReference type="ARBA" id="ARBA00012485"/>
    </source>
</evidence>
<reference evidence="9" key="1">
    <citation type="submission" date="2023-02" db="EMBL/GenBank/DDBJ databases">
        <title>Genome of toxic invasive species Heracleum sosnowskyi carries increased number of genes despite the absence of recent whole-genome duplications.</title>
        <authorList>
            <person name="Schelkunov M."/>
            <person name="Shtratnikova V."/>
            <person name="Makarenko M."/>
            <person name="Klepikova A."/>
            <person name="Omelchenko D."/>
            <person name="Novikova G."/>
            <person name="Obukhova E."/>
            <person name="Bogdanov V."/>
            <person name="Penin A."/>
            <person name="Logacheva M."/>
        </authorList>
    </citation>
    <scope>NUCLEOTIDE SEQUENCE</scope>
    <source>
        <strain evidence="9">Hsosn_3</strain>
        <tissue evidence="9">Leaf</tissue>
    </source>
</reference>
<dbReference type="Gene3D" id="1.25.10.10">
    <property type="entry name" value="Leucine-rich Repeat Variant"/>
    <property type="match status" value="1"/>
</dbReference>
<reference evidence="9" key="2">
    <citation type="submission" date="2023-05" db="EMBL/GenBank/DDBJ databases">
        <authorList>
            <person name="Schelkunov M.I."/>
        </authorList>
    </citation>
    <scope>NUCLEOTIDE SEQUENCE</scope>
    <source>
        <strain evidence="9">Hsosn_3</strain>
        <tissue evidence="9">Leaf</tissue>
    </source>
</reference>
<dbReference type="InterPro" id="IPR000569">
    <property type="entry name" value="HECT_dom"/>
</dbReference>
<evidence type="ECO:0000256" key="6">
    <source>
        <dbReference type="PROSITE-ProRule" id="PRU00104"/>
    </source>
</evidence>
<dbReference type="Proteomes" id="UP001237642">
    <property type="component" value="Unassembled WGS sequence"/>
</dbReference>
<protein>
    <recommendedName>
        <fullName evidence="3">HECT-type E3 ubiquitin transferase</fullName>
        <ecNumber evidence="3">2.3.2.26</ecNumber>
    </recommendedName>
</protein>
<feature type="region of interest" description="Disordered" evidence="7">
    <location>
        <begin position="1047"/>
        <end position="1080"/>
    </location>
</feature>
<dbReference type="EMBL" id="JAUIZM010000002">
    <property type="protein sequence ID" value="KAK1400109.1"/>
    <property type="molecule type" value="Genomic_DNA"/>
</dbReference>
<dbReference type="CDD" id="cd00078">
    <property type="entry name" value="HECTc"/>
    <property type="match status" value="1"/>
</dbReference>
<dbReference type="SUPFAM" id="SSF56204">
    <property type="entry name" value="Hect, E3 ligase catalytic domain"/>
    <property type="match status" value="1"/>
</dbReference>
<feature type="compositionally biased region" description="Basic and acidic residues" evidence="7">
    <location>
        <begin position="58"/>
        <end position="68"/>
    </location>
</feature>
<evidence type="ECO:0000313" key="9">
    <source>
        <dbReference type="EMBL" id="KAK1400109.1"/>
    </source>
</evidence>
<dbReference type="Gene3D" id="3.90.1750.10">
    <property type="entry name" value="Hect, E3 ligase catalytic domains"/>
    <property type="match status" value="1"/>
</dbReference>
<dbReference type="PROSITE" id="PS50237">
    <property type="entry name" value="HECT"/>
    <property type="match status" value="1"/>
</dbReference>
<feature type="region of interest" description="Disordered" evidence="7">
    <location>
        <begin position="817"/>
        <end position="885"/>
    </location>
</feature>
<evidence type="ECO:0000256" key="2">
    <source>
        <dbReference type="ARBA" id="ARBA00006331"/>
    </source>
</evidence>
<evidence type="ECO:0000256" key="4">
    <source>
        <dbReference type="ARBA" id="ARBA00022679"/>
    </source>
</evidence>
<dbReference type="PANTHER" id="PTHR45670">
    <property type="entry name" value="E3 UBIQUITIN-PROTEIN LIGASE TRIP12"/>
    <property type="match status" value="1"/>
</dbReference>
<dbReference type="InterPro" id="IPR045322">
    <property type="entry name" value="HECTD1/TRIP12-like"/>
</dbReference>
<accession>A0AAD8JAW4</accession>
<feature type="compositionally biased region" description="Basic and acidic residues" evidence="7">
    <location>
        <begin position="851"/>
        <end position="867"/>
    </location>
</feature>
<dbReference type="Pfam" id="PF00632">
    <property type="entry name" value="HECT"/>
    <property type="match status" value="1"/>
</dbReference>
<keyword evidence="5 6" id="KW-0833">Ubl conjugation pathway</keyword>
<dbReference type="GO" id="GO:0043161">
    <property type="term" value="P:proteasome-mediated ubiquitin-dependent protein catabolic process"/>
    <property type="evidence" value="ECO:0007669"/>
    <property type="project" value="TreeGrafter"/>
</dbReference>
<evidence type="ECO:0000256" key="5">
    <source>
        <dbReference type="ARBA" id="ARBA00022786"/>
    </source>
</evidence>
<comment type="catalytic activity">
    <reaction evidence="1">
        <text>S-ubiquitinyl-[E2 ubiquitin-conjugating enzyme]-L-cysteine + [acceptor protein]-L-lysine = [E2 ubiquitin-conjugating enzyme]-L-cysteine + N(6)-ubiquitinyl-[acceptor protein]-L-lysine.</text>
        <dbReference type="EC" id="2.3.2.26"/>
    </reaction>
</comment>
<keyword evidence="10" id="KW-1185">Reference proteome</keyword>
<feature type="domain" description="HECT" evidence="8">
    <location>
        <begin position="1123"/>
        <end position="1479"/>
    </location>
</feature>
<feature type="active site" description="Glycyl thioester intermediate" evidence="6">
    <location>
        <position position="1446"/>
    </location>
</feature>
<sequence length="1479" mass="164576">MGNRGQKRAETDDELPADKRPCSSLDNRASTSGTSAQTPVNSTNLSQEADMDTSSSSESHHSDEEKDSAYGSCDSDEMTDTDQRQEIYRGYQQRRTSDDHSRLKGVLLSLSNEVEESALLAALTELCELLPFCTEDSLSSVMVLSLSPVVVKLSKHESNPDVMLLSIRAITYLCDVHSRACSYLVKSDAVPAICQRLLTIEYLDVAEQCLQALEKISREKPLPCLQSGAILAVLKYIDFFSTSVQRVALNTAVNICKELPPECPPSLMEAVPLLCNLLQYEDRQLVENVAICLIKIAKQVCHCSEKLDELCKHGLIHQATHLIDLSSQTTLSAPVQTGLIGVLVKLASGSIVAFRTLFELNISNILKDILSSYGRSHGTPSLIMVDSTCEVHEVFKLINELLPSISQDEDSNINRDKEIFLLNQPDLLEKFSMDLLPVLVQVVNSGGNLYGCYCCLSVVNKLVYISNSDMLLNLLKSTNISSFLAGVFTRKDHHVLMLALQIVDNILQKHSDVFLSSFVKEGVLFAVDTLVTPNRCSQYLFQMFNGIQLSNEQHPKSVAKNEQNCLCYAFETIPSPSTSEARTCKLEKDSVYNLAERIRSNHFATELSNSKEGTSDIFQNLKEISLSLTDMVNLSINDKASTLKESDFDGILHKIMSQLNGRDPISTFEFLGSGIVKSLLSYLSVGCRSNRNGASSPDVYTVEKRFEVLGRLLLPSSDLAVDPYLTELIHKLQSALSSVENLPVMLNHVSKQRRHYAAVPYGRSNSHPCLKVQFVRGEGESDLNDYSGQVLSVDPFSSLDAIEGYLWPKVTGNRAKGTNSAISPTASGSSQSGSPEFTDSESMSPDLQEMQEDKPKLEQAESGEHTMSRQATCEVHPESGEQREHNSFVQEDGNLISICCNCGDASSNLIFYLNEQHLDHKLTLYQAILQNLTKAEQENITSASLWSRTYKLTYRQVVKSKQGCLRLHHPQAPCSQALDKNLAYPQYTPFFSNMFVSDLASDIEKSTPAYDILLLLKVLESMNRFRFHLISRERIDRKTRTADVGSSIRVPFGQRHHQPHVSSDSNAGGSNSRQQNGSSLPRKKFLVRRDQILDSATHMMNLHASQKVVLEAEFVDEVGTGLGPTLEFYTLVSYEFQKFGLGMWRGDHMSFTASKSFQAENLLGLSTCFGLFPRPWSSEVSNGVEFAEVTKKYTLLGQVVAKALQDGRILDLPFSKAFYKLILGQDLTLYDIQSFDPGLGSTLVEFQAIIEKDKFMKCSGAKKSTRSKTKSRFRDTRIEDLCLDFSIPGYPDFVTSGCNSKMVNMNNLEEYVSLVVDATIRSGISRQVEAFKLGFNQVFPIKNLQILTEEELEHLLCGECEVWNMNELLDHIKFDHGYTASSPPVANLLSIIREFDRQQQKAFLRFVTGAPRLPRGGLASLNPKLTIVRKHCSGSADNDLPSAMTCANFLKLPPYSSKEKMKEKLMYAITEGQGSFDLS</sequence>